<dbReference type="Proteomes" id="UP000824169">
    <property type="component" value="Unassembled WGS sequence"/>
</dbReference>
<feature type="transmembrane region" description="Helical" evidence="1">
    <location>
        <begin position="158"/>
        <end position="176"/>
    </location>
</feature>
<feature type="transmembrane region" description="Helical" evidence="1">
    <location>
        <begin position="117"/>
        <end position="137"/>
    </location>
</feature>
<feature type="transmembrane region" description="Helical" evidence="1">
    <location>
        <begin position="77"/>
        <end position="97"/>
    </location>
</feature>
<evidence type="ECO:0000313" key="3">
    <source>
        <dbReference type="EMBL" id="HIV25453.1"/>
    </source>
</evidence>
<dbReference type="InterPro" id="IPR025517">
    <property type="entry name" value="DUF4405"/>
</dbReference>
<keyword evidence="1" id="KW-1133">Transmembrane helix</keyword>
<protein>
    <submittedName>
        <fullName evidence="3">DUF4405 domain-containing protein</fullName>
    </submittedName>
</protein>
<comment type="caution">
    <text evidence="3">The sequence shown here is derived from an EMBL/GenBank/DDBJ whole genome shotgun (WGS) entry which is preliminary data.</text>
</comment>
<evidence type="ECO:0000313" key="4">
    <source>
        <dbReference type="Proteomes" id="UP000824169"/>
    </source>
</evidence>
<keyword evidence="1" id="KW-0812">Transmembrane</keyword>
<proteinExistence type="predicted"/>
<dbReference type="InterPro" id="IPR029039">
    <property type="entry name" value="Flavoprotein-like_sf"/>
</dbReference>
<keyword evidence="1" id="KW-0472">Membrane</keyword>
<reference evidence="3" key="1">
    <citation type="submission" date="2020-10" db="EMBL/GenBank/DDBJ databases">
        <authorList>
            <person name="Gilroy R."/>
        </authorList>
    </citation>
    <scope>NUCLEOTIDE SEQUENCE</scope>
    <source>
        <strain evidence="3">CHK188-20938</strain>
    </source>
</reference>
<evidence type="ECO:0000259" key="2">
    <source>
        <dbReference type="Pfam" id="PF14358"/>
    </source>
</evidence>
<organism evidence="3 4">
    <name type="scientific">Candidatus Scatomonas pullistercoris</name>
    <dbReference type="NCBI Taxonomy" id="2840920"/>
    <lineage>
        <taxon>Bacteria</taxon>
        <taxon>Bacillati</taxon>
        <taxon>Bacillota</taxon>
        <taxon>Clostridia</taxon>
        <taxon>Lachnospirales</taxon>
        <taxon>Lachnospiraceae</taxon>
        <taxon>Lachnospiraceae incertae sedis</taxon>
        <taxon>Candidatus Scatomonas</taxon>
    </lineage>
</organism>
<dbReference type="AlphaFoldDB" id="A0A9D1TAU0"/>
<feature type="domain" description="Flavinylation-associated cytochrome" evidence="2">
    <location>
        <begin position="79"/>
        <end position="137"/>
    </location>
</feature>
<evidence type="ECO:0000256" key="1">
    <source>
        <dbReference type="SAM" id="Phobius"/>
    </source>
</evidence>
<sequence length="239" mass="26810">MIFYFTGTGNSLYAARQLSENPISIPQAIHQESLTFTGDQIGIVTPVYGHEVPSMVKEFLKKAEFHTNYTPIRTAQVAVNLLLFLSVLGTMVSAIILSREVFAFLPISGGIAMARRLHIFSVFWSFTLMALHLGLHWNRILGMIRKASGPIQSRPLKLALRLGGAAVAVYGLYAFVKNQFPSYMFLTTTFVFFDFERPLPLFFAEYLAIMGLFVFLAHYGSKGLHKLPGKRRGTITHEK</sequence>
<dbReference type="Pfam" id="PF14358">
    <property type="entry name" value="DUF4405"/>
    <property type="match status" value="1"/>
</dbReference>
<feature type="transmembrane region" description="Helical" evidence="1">
    <location>
        <begin position="201"/>
        <end position="221"/>
    </location>
</feature>
<gene>
    <name evidence="3" type="ORF">IAB71_06655</name>
</gene>
<name>A0A9D1TAU0_9FIRM</name>
<accession>A0A9D1TAU0</accession>
<dbReference type="SUPFAM" id="SSF52218">
    <property type="entry name" value="Flavoproteins"/>
    <property type="match status" value="1"/>
</dbReference>
<dbReference type="EMBL" id="DVOO01000017">
    <property type="protein sequence ID" value="HIV25453.1"/>
    <property type="molecule type" value="Genomic_DNA"/>
</dbReference>
<reference evidence="3" key="2">
    <citation type="journal article" date="2021" name="PeerJ">
        <title>Extensive microbial diversity within the chicken gut microbiome revealed by metagenomics and culture.</title>
        <authorList>
            <person name="Gilroy R."/>
            <person name="Ravi A."/>
            <person name="Getino M."/>
            <person name="Pursley I."/>
            <person name="Horton D.L."/>
            <person name="Alikhan N.F."/>
            <person name="Baker D."/>
            <person name="Gharbi K."/>
            <person name="Hall N."/>
            <person name="Watson M."/>
            <person name="Adriaenssens E.M."/>
            <person name="Foster-Nyarko E."/>
            <person name="Jarju S."/>
            <person name="Secka A."/>
            <person name="Antonio M."/>
            <person name="Oren A."/>
            <person name="Chaudhuri R.R."/>
            <person name="La Ragione R."/>
            <person name="Hildebrand F."/>
            <person name="Pallen M.J."/>
        </authorList>
    </citation>
    <scope>NUCLEOTIDE SEQUENCE</scope>
    <source>
        <strain evidence="3">CHK188-20938</strain>
    </source>
</reference>